<reference evidence="10" key="1">
    <citation type="submission" date="2016-10" db="EMBL/GenBank/DDBJ databases">
        <authorList>
            <person name="Varghese N."/>
            <person name="Submissions S."/>
        </authorList>
    </citation>
    <scope>NUCLEOTIDE SEQUENCE [LARGE SCALE GENOMIC DNA]</scope>
    <source>
        <strain evidence="10">DSM 21368</strain>
    </source>
</reference>
<evidence type="ECO:0000256" key="1">
    <source>
        <dbReference type="ARBA" id="ARBA00004496"/>
    </source>
</evidence>
<keyword evidence="6" id="KW-0342">GTP-binding</keyword>
<evidence type="ECO:0000313" key="9">
    <source>
        <dbReference type="EMBL" id="SEE82971.1"/>
    </source>
</evidence>
<dbReference type="Gene3D" id="3.40.50.300">
    <property type="entry name" value="P-loop containing nucleotide triphosphate hydrolases"/>
    <property type="match status" value="1"/>
</dbReference>
<protein>
    <recommendedName>
        <fullName evidence="7">Peptide chain release factor 3</fullName>
    </recommendedName>
</protein>
<dbReference type="RefSeq" id="WP_245708889.1">
    <property type="nucleotide sequence ID" value="NZ_FNTX01000002.1"/>
</dbReference>
<evidence type="ECO:0000256" key="2">
    <source>
        <dbReference type="ARBA" id="ARBA00009978"/>
    </source>
</evidence>
<dbReference type="Gene3D" id="3.30.70.3280">
    <property type="entry name" value="Peptide chain release factor 3, domain III"/>
    <property type="match status" value="1"/>
</dbReference>
<evidence type="ECO:0000256" key="7">
    <source>
        <dbReference type="NCBIfam" id="TIGR00503"/>
    </source>
</evidence>
<dbReference type="GO" id="GO:0003924">
    <property type="term" value="F:GTPase activity"/>
    <property type="evidence" value="ECO:0007669"/>
    <property type="project" value="InterPro"/>
</dbReference>
<dbReference type="InterPro" id="IPR032090">
    <property type="entry name" value="RF3_C"/>
</dbReference>
<keyword evidence="3" id="KW-0963">Cytoplasm</keyword>
<dbReference type="Pfam" id="PF16658">
    <property type="entry name" value="RF3_C"/>
    <property type="match status" value="1"/>
</dbReference>
<dbReference type="InterPro" id="IPR004548">
    <property type="entry name" value="PrfC"/>
</dbReference>
<evidence type="ECO:0000256" key="6">
    <source>
        <dbReference type="ARBA" id="ARBA00023134"/>
    </source>
</evidence>
<evidence type="ECO:0000256" key="4">
    <source>
        <dbReference type="ARBA" id="ARBA00022741"/>
    </source>
</evidence>
<dbReference type="PANTHER" id="PTHR43556">
    <property type="entry name" value="PEPTIDE CHAIN RELEASE FACTOR RF3"/>
    <property type="match status" value="1"/>
</dbReference>
<dbReference type="AlphaFoldDB" id="A0A1H5M2T8"/>
<dbReference type="PANTHER" id="PTHR43556:SF2">
    <property type="entry name" value="PEPTIDE CHAIN RELEASE FACTOR RF3"/>
    <property type="match status" value="1"/>
</dbReference>
<dbReference type="GO" id="GO:0005829">
    <property type="term" value="C:cytosol"/>
    <property type="evidence" value="ECO:0007669"/>
    <property type="project" value="TreeGrafter"/>
</dbReference>
<sequence length="521" mass="56466">MTLYEQAARRRTIAVISHPDAGKSTLTEALALHAQVIGEAGAVHGKGNRSGVVSDWLEMEQKRGISITSAALQFAWGDLVINLLDTPGHADFSEDTYRVLTAVDCAVMLIDSAKGLEPQTYKLFEVCRRRNVPVIAFINKWDRPGREALELIDEITDRLDREPQLVTWPVGIGGSEFGLLDAATGDVHAYRKAPGGAHLAEEDTLSPAAADEHFGEDALRAREEAELLPALDSDAPKASVMPILFGAALGNIGVRQLLATVDQWAPAPGDRPTQSETERPVDSAFSGFVFKMQAGMDPKHRDHVAYVRVCSGTFERGMILTHEPTKRAFATKYALSIFGRDREVAERAYPGDVVGLVNAANLAVGDTLYDPDGPAVTFPPMPVFEPEHFAAARVADPSDAKKFRRGMDKLVQEGVVQRLISELRGDGNPILAAVGPLQFEVASHRMEHEFGARIVLDTLPYSVAQQVAAEDATSISHLAGVEIARRHDGVTLALLRDIYLARSIGRTHPDVTLTPLLADAS</sequence>
<comment type="similarity">
    <text evidence="2">Belongs to the TRAFAC class translation factor GTPase superfamily. Classic translation factor GTPase family. PrfC subfamily.</text>
</comment>
<dbReference type="PRINTS" id="PR00315">
    <property type="entry name" value="ELONGATNFCT"/>
</dbReference>
<comment type="subcellular location">
    <subcellularLocation>
        <location evidence="1">Cytoplasm</location>
    </subcellularLocation>
</comment>
<keyword evidence="4" id="KW-0547">Nucleotide-binding</keyword>
<dbReference type="InterPro" id="IPR053905">
    <property type="entry name" value="EF-G-like_DII"/>
</dbReference>
<dbReference type="Proteomes" id="UP000199220">
    <property type="component" value="Unassembled WGS sequence"/>
</dbReference>
<dbReference type="NCBIfam" id="TIGR00231">
    <property type="entry name" value="small_GTP"/>
    <property type="match status" value="1"/>
</dbReference>
<dbReference type="GO" id="GO:0005525">
    <property type="term" value="F:GTP binding"/>
    <property type="evidence" value="ECO:0007669"/>
    <property type="project" value="UniProtKB-UniRule"/>
</dbReference>
<proteinExistence type="inferred from homology"/>
<evidence type="ECO:0000256" key="5">
    <source>
        <dbReference type="ARBA" id="ARBA00022917"/>
    </source>
</evidence>
<dbReference type="PROSITE" id="PS00301">
    <property type="entry name" value="G_TR_1"/>
    <property type="match status" value="1"/>
</dbReference>
<evidence type="ECO:0000256" key="3">
    <source>
        <dbReference type="ARBA" id="ARBA00022490"/>
    </source>
</evidence>
<dbReference type="SUPFAM" id="SSF50447">
    <property type="entry name" value="Translation proteins"/>
    <property type="match status" value="1"/>
</dbReference>
<keyword evidence="5" id="KW-0648">Protein biosynthesis</keyword>
<dbReference type="STRING" id="648782.SAMN04488554_3090"/>
<dbReference type="InterPro" id="IPR000795">
    <property type="entry name" value="T_Tr_GTP-bd_dom"/>
</dbReference>
<keyword evidence="10" id="KW-1185">Reference proteome</keyword>
<dbReference type="PROSITE" id="PS51722">
    <property type="entry name" value="G_TR_2"/>
    <property type="match status" value="1"/>
</dbReference>
<dbReference type="InterPro" id="IPR038467">
    <property type="entry name" value="RF3_dom_3_sf"/>
</dbReference>
<dbReference type="NCBIfam" id="TIGR00503">
    <property type="entry name" value="prfC"/>
    <property type="match status" value="1"/>
</dbReference>
<dbReference type="InterPro" id="IPR009000">
    <property type="entry name" value="Transl_B-barrel_sf"/>
</dbReference>
<gene>
    <name evidence="9" type="ORF">SAMN04488554_3090</name>
</gene>
<dbReference type="SUPFAM" id="SSF52540">
    <property type="entry name" value="P-loop containing nucleoside triphosphate hydrolases"/>
    <property type="match status" value="1"/>
</dbReference>
<accession>A0A1H5M2T8</accession>
<dbReference type="EMBL" id="FNTX01000002">
    <property type="protein sequence ID" value="SEE82971.1"/>
    <property type="molecule type" value="Genomic_DNA"/>
</dbReference>
<dbReference type="SUPFAM" id="SSF54980">
    <property type="entry name" value="EF-G C-terminal domain-like"/>
    <property type="match status" value="1"/>
</dbReference>
<organism evidence="9 10">
    <name type="scientific">Ruania alba</name>
    <dbReference type="NCBI Taxonomy" id="648782"/>
    <lineage>
        <taxon>Bacteria</taxon>
        <taxon>Bacillati</taxon>
        <taxon>Actinomycetota</taxon>
        <taxon>Actinomycetes</taxon>
        <taxon>Micrococcales</taxon>
        <taxon>Ruaniaceae</taxon>
        <taxon>Ruania</taxon>
    </lineage>
</organism>
<dbReference type="GO" id="GO:0016150">
    <property type="term" value="F:translation release factor activity, codon nonspecific"/>
    <property type="evidence" value="ECO:0007669"/>
    <property type="project" value="TreeGrafter"/>
</dbReference>
<evidence type="ECO:0000313" key="10">
    <source>
        <dbReference type="Proteomes" id="UP000199220"/>
    </source>
</evidence>
<dbReference type="InterPro" id="IPR035647">
    <property type="entry name" value="EFG_III/V"/>
</dbReference>
<dbReference type="InterPro" id="IPR005225">
    <property type="entry name" value="Small_GTP-bd"/>
</dbReference>
<dbReference type="InterPro" id="IPR027417">
    <property type="entry name" value="P-loop_NTPase"/>
</dbReference>
<dbReference type="Pfam" id="PF00009">
    <property type="entry name" value="GTP_EFTU"/>
    <property type="match status" value="1"/>
</dbReference>
<dbReference type="NCBIfam" id="NF001964">
    <property type="entry name" value="PRK00741.1"/>
    <property type="match status" value="1"/>
</dbReference>
<dbReference type="Pfam" id="PF22042">
    <property type="entry name" value="EF-G_D2"/>
    <property type="match status" value="1"/>
</dbReference>
<name>A0A1H5M2T8_9MICO</name>
<feature type="domain" description="Tr-type G" evidence="8">
    <location>
        <begin position="8"/>
        <end position="273"/>
    </location>
</feature>
<dbReference type="Gene3D" id="2.40.30.10">
    <property type="entry name" value="Translation factors"/>
    <property type="match status" value="1"/>
</dbReference>
<dbReference type="InterPro" id="IPR031157">
    <property type="entry name" value="G_TR_CS"/>
</dbReference>
<evidence type="ECO:0000259" key="8">
    <source>
        <dbReference type="PROSITE" id="PS51722"/>
    </source>
</evidence>